<dbReference type="EMBL" id="JAVREJ010000031">
    <property type="protein sequence ID" value="MDT0353396.1"/>
    <property type="molecule type" value="Genomic_DNA"/>
</dbReference>
<evidence type="ECO:0000313" key="2">
    <source>
        <dbReference type="Proteomes" id="UP001183202"/>
    </source>
</evidence>
<accession>A0ABU2NHF7</accession>
<reference evidence="2" key="1">
    <citation type="submission" date="2023-07" db="EMBL/GenBank/DDBJ databases">
        <title>30 novel species of actinomycetes from the DSMZ collection.</title>
        <authorList>
            <person name="Nouioui I."/>
        </authorList>
    </citation>
    <scope>NUCLEOTIDE SEQUENCE [LARGE SCALE GENOMIC DNA]</scope>
    <source>
        <strain evidence="2">DSM 45834</strain>
    </source>
</reference>
<gene>
    <name evidence="1" type="ORF">RM445_28205</name>
</gene>
<sequence>MTARPGLRLEAHGALERDKGPVDTLVVVCGYGHPRAAHDDLLVAHVRRLAR</sequence>
<name>A0ABU2NHF7_9PSEU</name>
<organism evidence="1 2">
    <name type="scientific">Pseudonocardia charpentierae</name>
    <dbReference type="NCBI Taxonomy" id="3075545"/>
    <lineage>
        <taxon>Bacteria</taxon>
        <taxon>Bacillati</taxon>
        <taxon>Actinomycetota</taxon>
        <taxon>Actinomycetes</taxon>
        <taxon>Pseudonocardiales</taxon>
        <taxon>Pseudonocardiaceae</taxon>
        <taxon>Pseudonocardia</taxon>
    </lineage>
</organism>
<comment type="caution">
    <text evidence="1">The sequence shown here is derived from an EMBL/GenBank/DDBJ whole genome shotgun (WGS) entry which is preliminary data.</text>
</comment>
<dbReference type="Proteomes" id="UP001183202">
    <property type="component" value="Unassembled WGS sequence"/>
</dbReference>
<dbReference type="RefSeq" id="WP_311559910.1">
    <property type="nucleotide sequence ID" value="NZ_JAVREJ010000031.1"/>
</dbReference>
<keyword evidence="2" id="KW-1185">Reference proteome</keyword>
<evidence type="ECO:0000313" key="1">
    <source>
        <dbReference type="EMBL" id="MDT0353396.1"/>
    </source>
</evidence>
<proteinExistence type="predicted"/>
<protein>
    <submittedName>
        <fullName evidence="1">Uncharacterized protein</fullName>
    </submittedName>
</protein>